<dbReference type="PANTHER" id="PTHR31616:SF13">
    <property type="entry name" value="GLUCAN 1,4-ALPHA-GLUCOSIDASE"/>
    <property type="match status" value="1"/>
</dbReference>
<gene>
    <name evidence="2" type="ORF">DFR85_05530</name>
</gene>
<feature type="domain" description="GH15-like" evidence="1">
    <location>
        <begin position="344"/>
        <end position="585"/>
    </location>
</feature>
<dbReference type="KEGG" id="abri:DFR85_05530"/>
<dbReference type="EMBL" id="CP029289">
    <property type="protein sequence ID" value="AWR94133.1"/>
    <property type="molecule type" value="Genomic_DNA"/>
</dbReference>
<dbReference type="SUPFAM" id="SSF48208">
    <property type="entry name" value="Six-hairpin glycosidases"/>
    <property type="match status" value="1"/>
</dbReference>
<reference evidence="2 3" key="1">
    <citation type="submission" date="2018-05" db="EMBL/GenBank/DDBJ databases">
        <title>Complete Genome Sequences of Extremely Thermoacidophilic, Metal-Mobilizing Type-Strain Members of the Archaeal Family Sulfolobaceae: Acidianus brierleyi DSM-1651T, Acidianus sulfidivorans DSM-18786T, Metallosphaera hakonensis DSM-7519T, and Metallosphaera prunae DSM-10039T.</title>
        <authorList>
            <person name="Counts J.A."/>
            <person name="Kelly R.M."/>
        </authorList>
    </citation>
    <scope>NUCLEOTIDE SEQUENCE [LARGE SCALE GENOMIC DNA]</scope>
    <source>
        <strain evidence="2 3">DSM 1651</strain>
    </source>
</reference>
<protein>
    <submittedName>
        <fullName evidence="2">Glycoside hydrolase family 15 protein</fullName>
    </submittedName>
</protein>
<evidence type="ECO:0000313" key="2">
    <source>
        <dbReference type="EMBL" id="AWR94133.1"/>
    </source>
</evidence>
<keyword evidence="3" id="KW-1185">Reference proteome</keyword>
<dbReference type="RefSeq" id="WP_110270014.1">
    <property type="nucleotide sequence ID" value="NZ_CP029289.2"/>
</dbReference>
<name>A0A2U9IDL5_9CREN</name>
<accession>A0A2U9IDL5</accession>
<evidence type="ECO:0000259" key="1">
    <source>
        <dbReference type="Pfam" id="PF00723"/>
    </source>
</evidence>
<sequence length="596" mass="69277">MTRYAILGNGQLTILADKNYAIRELYFPLSTENHMQMGRIGIWVNGKFSWLHDLSPKIEYEEDSLSVKVNSEFQGVKLAIKDSVDMAYPILTREVNISSKDDVVVFFAWDFNILGNEAGDTAFYDPFTDSIIHYKRDRWFLFSCNVPTYQYATGYKEVMGYQGTWKDCEDGVLSMNPIAQGAVDSAMSVKVKNKTFYCWLSASRDYDSVRKLHEYIQRKTPKTLIERTDNYWKAWLFKARNYEKEIRRSMLIIAAHWQNNGAIPASLDTDIMRFNKDTYNYVWHRDAAFSSIAMSLMGYQDFSRMLFIFSKPLLYRGFLFQKYTADGHWGSTWHPWTSGYIPIQEDETALTLYSAWVHFSLFRDVDFIKQFYRPSIKTAADFLAEYRDEKTGLPMPSYDLWEERLGVHFFTSAAVYAGLTAAAKFAEFFGEDNYKEKYLNAAEEIKKGLDMFFVGDHFARSLNDKTVDSSTLLGSMLALDKDDKRVSINRKTVEEKLLVNGGIARYENDWYLKEDNKPNAWFITTLWLAQHYVFEGNMENAIKYLNWVLTNSLSTGIIPEQISPTGNYPSVSPLVWSHAELIRTFYYIKNGFNRFI</sequence>
<dbReference type="AlphaFoldDB" id="A0A2U9IDL5"/>
<dbReference type="Gene3D" id="1.50.10.10">
    <property type="match status" value="1"/>
</dbReference>
<dbReference type="Pfam" id="PF00723">
    <property type="entry name" value="Glyco_hydro_15"/>
    <property type="match status" value="1"/>
</dbReference>
<keyword evidence="2" id="KW-0378">Hydrolase</keyword>
<evidence type="ECO:0000313" key="3">
    <source>
        <dbReference type="Proteomes" id="UP000248044"/>
    </source>
</evidence>
<dbReference type="Proteomes" id="UP000248044">
    <property type="component" value="Chromosome"/>
</dbReference>
<dbReference type="GO" id="GO:0005975">
    <property type="term" value="P:carbohydrate metabolic process"/>
    <property type="evidence" value="ECO:0007669"/>
    <property type="project" value="InterPro"/>
</dbReference>
<proteinExistence type="predicted"/>
<dbReference type="GO" id="GO:0004553">
    <property type="term" value="F:hydrolase activity, hydrolyzing O-glycosyl compounds"/>
    <property type="evidence" value="ECO:0007669"/>
    <property type="project" value="TreeGrafter"/>
</dbReference>
<dbReference type="InterPro" id="IPR012341">
    <property type="entry name" value="6hp_glycosidase-like_sf"/>
</dbReference>
<dbReference type="OrthoDB" id="36362at2157"/>
<organism evidence="2 3">
    <name type="scientific">Acidianus brierleyi</name>
    <dbReference type="NCBI Taxonomy" id="41673"/>
    <lineage>
        <taxon>Archaea</taxon>
        <taxon>Thermoproteota</taxon>
        <taxon>Thermoprotei</taxon>
        <taxon>Sulfolobales</taxon>
        <taxon>Sulfolobaceae</taxon>
        <taxon>Acidianus</taxon>
    </lineage>
</organism>
<dbReference type="InterPro" id="IPR008928">
    <property type="entry name" value="6-hairpin_glycosidase_sf"/>
</dbReference>
<dbReference type="PANTHER" id="PTHR31616">
    <property type="entry name" value="TREHALASE"/>
    <property type="match status" value="1"/>
</dbReference>
<dbReference type="InterPro" id="IPR011613">
    <property type="entry name" value="GH15-like"/>
</dbReference>
<dbReference type="GeneID" id="36831596"/>